<keyword evidence="3" id="KW-0805">Transcription regulation</keyword>
<dbReference type="Pfam" id="PF00172">
    <property type="entry name" value="Zn_clus"/>
    <property type="match status" value="1"/>
</dbReference>
<dbReference type="GO" id="GO:0000981">
    <property type="term" value="F:DNA-binding transcription factor activity, RNA polymerase II-specific"/>
    <property type="evidence" value="ECO:0007669"/>
    <property type="project" value="InterPro"/>
</dbReference>
<dbReference type="GO" id="GO:0045944">
    <property type="term" value="P:positive regulation of transcription by RNA polymerase II"/>
    <property type="evidence" value="ECO:0007669"/>
    <property type="project" value="TreeGrafter"/>
</dbReference>
<keyword evidence="10" id="KW-1185">Reference proteome</keyword>
<evidence type="ECO:0000256" key="4">
    <source>
        <dbReference type="ARBA" id="ARBA00023125"/>
    </source>
</evidence>
<evidence type="ECO:0000256" key="7">
    <source>
        <dbReference type="SAM" id="MobiDB-lite"/>
    </source>
</evidence>
<feature type="compositionally biased region" description="Low complexity" evidence="7">
    <location>
        <begin position="189"/>
        <end position="204"/>
    </location>
</feature>
<comment type="subcellular location">
    <subcellularLocation>
        <location evidence="1">Nucleus</location>
    </subcellularLocation>
</comment>
<comment type="caution">
    <text evidence="9">The sequence shown here is derived from an EMBL/GenBank/DDBJ whole genome shotgun (WGS) entry which is preliminary data.</text>
</comment>
<dbReference type="Gene3D" id="4.10.240.10">
    <property type="entry name" value="Zn(2)-C6 fungal-type DNA-binding domain"/>
    <property type="match status" value="1"/>
</dbReference>
<organism evidence="9 10">
    <name type="scientific">Pleurostoma richardsiae</name>
    <dbReference type="NCBI Taxonomy" id="41990"/>
    <lineage>
        <taxon>Eukaryota</taxon>
        <taxon>Fungi</taxon>
        <taxon>Dikarya</taxon>
        <taxon>Ascomycota</taxon>
        <taxon>Pezizomycotina</taxon>
        <taxon>Sordariomycetes</taxon>
        <taxon>Sordariomycetidae</taxon>
        <taxon>Calosphaeriales</taxon>
        <taxon>Pleurostomataceae</taxon>
        <taxon>Pleurostoma</taxon>
    </lineage>
</organism>
<evidence type="ECO:0000313" key="9">
    <source>
        <dbReference type="EMBL" id="KAJ9148871.1"/>
    </source>
</evidence>
<dbReference type="PANTHER" id="PTHR37534">
    <property type="entry name" value="TRANSCRIPTIONAL ACTIVATOR PROTEIN UGA3"/>
    <property type="match status" value="1"/>
</dbReference>
<protein>
    <submittedName>
        <fullName evidence="9">Fungal-specific transcription factor domain-containing protein</fullName>
    </submittedName>
</protein>
<dbReference type="SMART" id="SM00066">
    <property type="entry name" value="GAL4"/>
    <property type="match status" value="1"/>
</dbReference>
<dbReference type="GO" id="GO:0005634">
    <property type="term" value="C:nucleus"/>
    <property type="evidence" value="ECO:0007669"/>
    <property type="project" value="UniProtKB-SubCell"/>
</dbReference>
<evidence type="ECO:0000313" key="10">
    <source>
        <dbReference type="Proteomes" id="UP001174694"/>
    </source>
</evidence>
<feature type="region of interest" description="Disordered" evidence="7">
    <location>
        <begin position="1"/>
        <end position="40"/>
    </location>
</feature>
<dbReference type="InterPro" id="IPR021858">
    <property type="entry name" value="Fun_TF"/>
</dbReference>
<keyword evidence="5" id="KW-0804">Transcription</keyword>
<dbReference type="GO" id="GO:0008270">
    <property type="term" value="F:zinc ion binding"/>
    <property type="evidence" value="ECO:0007669"/>
    <property type="project" value="InterPro"/>
</dbReference>
<evidence type="ECO:0000256" key="3">
    <source>
        <dbReference type="ARBA" id="ARBA00023015"/>
    </source>
</evidence>
<evidence type="ECO:0000256" key="1">
    <source>
        <dbReference type="ARBA" id="ARBA00004123"/>
    </source>
</evidence>
<feature type="compositionally biased region" description="Polar residues" evidence="7">
    <location>
        <begin position="96"/>
        <end position="105"/>
    </location>
</feature>
<name>A0AA38RFK1_9PEZI</name>
<evidence type="ECO:0000256" key="6">
    <source>
        <dbReference type="ARBA" id="ARBA00023242"/>
    </source>
</evidence>
<dbReference type="PROSITE" id="PS00463">
    <property type="entry name" value="ZN2_CY6_FUNGAL_1"/>
    <property type="match status" value="1"/>
</dbReference>
<dbReference type="AlphaFoldDB" id="A0AA38RFK1"/>
<accession>A0AA38RFK1</accession>
<dbReference type="CDD" id="cd00067">
    <property type="entry name" value="GAL4"/>
    <property type="match status" value="1"/>
</dbReference>
<gene>
    <name evidence="9" type="ORF">NKR23_g4694</name>
</gene>
<keyword evidence="2" id="KW-0862">Zinc</keyword>
<keyword evidence="4" id="KW-0238">DNA-binding</keyword>
<dbReference type="SUPFAM" id="SSF57701">
    <property type="entry name" value="Zn2/Cys6 DNA-binding domain"/>
    <property type="match status" value="1"/>
</dbReference>
<keyword evidence="6" id="KW-0539">Nucleus</keyword>
<feature type="compositionally biased region" description="Basic and acidic residues" evidence="7">
    <location>
        <begin position="106"/>
        <end position="135"/>
    </location>
</feature>
<feature type="region of interest" description="Disordered" evidence="7">
    <location>
        <begin position="85"/>
        <end position="208"/>
    </location>
</feature>
<feature type="compositionally biased region" description="Low complexity" evidence="7">
    <location>
        <begin position="136"/>
        <end position="150"/>
    </location>
</feature>
<evidence type="ECO:0000259" key="8">
    <source>
        <dbReference type="PROSITE" id="PS50048"/>
    </source>
</evidence>
<dbReference type="PROSITE" id="PS50048">
    <property type="entry name" value="ZN2_CY6_FUNGAL_2"/>
    <property type="match status" value="1"/>
</dbReference>
<dbReference type="PANTHER" id="PTHR37534:SF11">
    <property type="entry name" value="ZN(II)2CYS6 TRANSCRIPTION FACTOR (EUROFUNG)"/>
    <property type="match status" value="1"/>
</dbReference>
<dbReference type="Proteomes" id="UP001174694">
    <property type="component" value="Unassembled WGS sequence"/>
</dbReference>
<dbReference type="Pfam" id="PF11951">
    <property type="entry name" value="Fungal_trans_2"/>
    <property type="match status" value="1"/>
</dbReference>
<dbReference type="InterPro" id="IPR001138">
    <property type="entry name" value="Zn2Cys6_DnaBD"/>
</dbReference>
<dbReference type="EMBL" id="JANBVO010000011">
    <property type="protein sequence ID" value="KAJ9148871.1"/>
    <property type="molecule type" value="Genomic_DNA"/>
</dbReference>
<feature type="domain" description="Zn(2)-C6 fungal-type" evidence="8">
    <location>
        <begin position="39"/>
        <end position="67"/>
    </location>
</feature>
<dbReference type="InterPro" id="IPR036864">
    <property type="entry name" value="Zn2-C6_fun-type_DNA-bd_sf"/>
</dbReference>
<sequence length="740" mass="81504">MPPAAPVTVERVENARPRIHAGAPGAQGPNKKKQKSRSGCQTCKARRLKCDETKPECRNCVKKGVTCPGYLLVLRWTTKYERVKEPSTREPIHFSQLASAASDSITTKEKAGSKSPPRSDEKRPASKSPPREDSANAKSSPPEESAAARLPEPPSEPSQADFDASTIDPALAANVSPPSLLNDFPVTTAQPPSSLGSGPASPSQFLPPGPLDHWEILQEQVDEEVGHLSQRRTSSELNFPTSHLAMAARRRGSISFPAPQSLVDIPTFLIEHWFKSVCSSWSAFDSDANPYRKLASSLWGNSVSVFYALQSMAGASLVETLPHIREAALSARRLAVESLQNELRTFRLDGANGLVFPRSLLLSMFCMSSSLCWMDTKQLGLQLLRQARVVLNRLNRRTALMEAEDQEFLDFFNGCLTYEEMLRSIVSDEEADIGSLLKWKATSSQHYSLSLHAWTGVSPALLRLFGKTMVLCRRARNRLRQNANLTEKLLLDALADHREAAEIEEVLLSTEVPNLIEAGETAEETVLRAHLRDAAEAYRLSSLHQLYQTFPDLLARRLPDQVDANGMVPYSQWLGPLALHITHILQRVPPTSSMRCLQPLLCLCAGSGLRYDNPPPIPAQAADPTFDAGLGADPLGTGAFPPDLGLGLDDPFLMSFSFGTDFMSSSSTFLTQNDVEMSRARIFIQERLSRLEELLPPKPIVVAKQLLKAVWAAYDTENESTCRTHWLDVMNSTGLQSLFG</sequence>
<evidence type="ECO:0000256" key="5">
    <source>
        <dbReference type="ARBA" id="ARBA00023163"/>
    </source>
</evidence>
<evidence type="ECO:0000256" key="2">
    <source>
        <dbReference type="ARBA" id="ARBA00022833"/>
    </source>
</evidence>
<dbReference type="GO" id="GO:0000976">
    <property type="term" value="F:transcription cis-regulatory region binding"/>
    <property type="evidence" value="ECO:0007669"/>
    <property type="project" value="TreeGrafter"/>
</dbReference>
<proteinExistence type="predicted"/>
<reference evidence="9" key="1">
    <citation type="submission" date="2022-07" db="EMBL/GenBank/DDBJ databases">
        <title>Fungi with potential for degradation of polypropylene.</title>
        <authorList>
            <person name="Gostincar C."/>
        </authorList>
    </citation>
    <scope>NUCLEOTIDE SEQUENCE</scope>
    <source>
        <strain evidence="9">EXF-13308</strain>
    </source>
</reference>